<comment type="caution">
    <text evidence="4">The sequence shown here is derived from an EMBL/GenBank/DDBJ whole genome shotgun (WGS) entry which is preliminary data.</text>
</comment>
<feature type="transmembrane region" description="Helical" evidence="2">
    <location>
        <begin position="217"/>
        <end position="233"/>
    </location>
</feature>
<keyword evidence="2" id="KW-0812">Transmembrane</keyword>
<proteinExistence type="predicted"/>
<feature type="transmembrane region" description="Helical" evidence="2">
    <location>
        <begin position="107"/>
        <end position="134"/>
    </location>
</feature>
<evidence type="ECO:0000256" key="1">
    <source>
        <dbReference type="SAM" id="MobiDB-lite"/>
    </source>
</evidence>
<dbReference type="PANTHER" id="PTHR43592">
    <property type="entry name" value="CAAX AMINO TERMINAL PROTEASE"/>
    <property type="match status" value="1"/>
</dbReference>
<protein>
    <submittedName>
        <fullName evidence="4">Membrane protein</fullName>
    </submittedName>
</protein>
<keyword evidence="2" id="KW-0472">Membrane</keyword>
<dbReference type="GO" id="GO:0080120">
    <property type="term" value="P:CAAX-box protein maturation"/>
    <property type="evidence" value="ECO:0007669"/>
    <property type="project" value="UniProtKB-ARBA"/>
</dbReference>
<keyword evidence="5" id="KW-1185">Reference proteome</keyword>
<sequence length="264" mass="28193">MNSPHQSEPRVTASEQPAGGRPPLPALTAPPQDEPDHRWGFGAFLLVEAVFLISSVFIVLPFKAPDGRVSPVGLLVSLAVPTVLAAGVAVLATVVRGNGPKVDLRLCWRWADVGVGLSLGLGGFVVTMIASVLWTRWVGQKNANSAVGSLLDGVHLSPAIAVLMFLHLWLLAPLCEEVIYRGLLWGAIERQRWGRWTPFVLTTMIFAVAHLEPLRTPLLLVIAVPIGLGRLITGRLVSSVIAHQLNNLLPALGILLVALGLMPG</sequence>
<dbReference type="AlphaFoldDB" id="A0A4D4J6C8"/>
<evidence type="ECO:0000313" key="4">
    <source>
        <dbReference type="EMBL" id="GDY30620.1"/>
    </source>
</evidence>
<feature type="transmembrane region" description="Helical" evidence="2">
    <location>
        <begin position="154"/>
        <end position="172"/>
    </location>
</feature>
<accession>A0A4D4J6C8</accession>
<feature type="domain" description="CAAX prenyl protease 2/Lysostaphin resistance protein A-like" evidence="3">
    <location>
        <begin position="161"/>
        <end position="249"/>
    </location>
</feature>
<dbReference type="EMBL" id="BJFL01000008">
    <property type="protein sequence ID" value="GDY30620.1"/>
    <property type="molecule type" value="Genomic_DNA"/>
</dbReference>
<evidence type="ECO:0000256" key="2">
    <source>
        <dbReference type="SAM" id="Phobius"/>
    </source>
</evidence>
<dbReference type="PANTHER" id="PTHR43592:SF15">
    <property type="entry name" value="CAAX AMINO TERMINAL PROTEASE FAMILY PROTEIN"/>
    <property type="match status" value="1"/>
</dbReference>
<feature type="transmembrane region" description="Helical" evidence="2">
    <location>
        <begin position="72"/>
        <end position="95"/>
    </location>
</feature>
<reference evidence="5" key="1">
    <citation type="submission" date="2019-04" db="EMBL/GenBank/DDBJ databases">
        <title>Draft genome sequence of Pseudonocardiaceae bacterium SL3-2-4.</title>
        <authorList>
            <person name="Ningsih F."/>
            <person name="Yokota A."/>
            <person name="Sakai Y."/>
            <person name="Nanatani K."/>
            <person name="Yabe S."/>
            <person name="Oetari A."/>
            <person name="Sjamsuridzal W."/>
        </authorList>
    </citation>
    <scope>NUCLEOTIDE SEQUENCE [LARGE SCALE GENOMIC DNA]</scope>
    <source>
        <strain evidence="5">SL3-2-4</strain>
    </source>
</reference>
<dbReference type="InterPro" id="IPR003675">
    <property type="entry name" value="Rce1/LyrA-like_dom"/>
</dbReference>
<keyword evidence="2" id="KW-1133">Transmembrane helix</keyword>
<dbReference type="Pfam" id="PF02517">
    <property type="entry name" value="Rce1-like"/>
    <property type="match status" value="1"/>
</dbReference>
<name>A0A4D4J6C8_9PSEU</name>
<organism evidence="4 5">
    <name type="scientific">Gandjariella thermophila</name>
    <dbReference type="NCBI Taxonomy" id="1931992"/>
    <lineage>
        <taxon>Bacteria</taxon>
        <taxon>Bacillati</taxon>
        <taxon>Actinomycetota</taxon>
        <taxon>Actinomycetes</taxon>
        <taxon>Pseudonocardiales</taxon>
        <taxon>Pseudonocardiaceae</taxon>
        <taxon>Gandjariella</taxon>
    </lineage>
</organism>
<dbReference type="Proteomes" id="UP000298860">
    <property type="component" value="Unassembled WGS sequence"/>
</dbReference>
<feature type="transmembrane region" description="Helical" evidence="2">
    <location>
        <begin position="193"/>
        <end position="211"/>
    </location>
</feature>
<dbReference type="RefSeq" id="WP_225978300.1">
    <property type="nucleotide sequence ID" value="NZ_BJFL01000008.1"/>
</dbReference>
<evidence type="ECO:0000259" key="3">
    <source>
        <dbReference type="Pfam" id="PF02517"/>
    </source>
</evidence>
<dbReference type="GO" id="GO:0004175">
    <property type="term" value="F:endopeptidase activity"/>
    <property type="evidence" value="ECO:0007669"/>
    <property type="project" value="UniProtKB-ARBA"/>
</dbReference>
<feature type="transmembrane region" description="Helical" evidence="2">
    <location>
        <begin position="245"/>
        <end position="262"/>
    </location>
</feature>
<evidence type="ECO:0000313" key="5">
    <source>
        <dbReference type="Proteomes" id="UP000298860"/>
    </source>
</evidence>
<gene>
    <name evidence="4" type="ORF">GTS_22530</name>
</gene>
<feature type="region of interest" description="Disordered" evidence="1">
    <location>
        <begin position="1"/>
        <end position="32"/>
    </location>
</feature>
<feature type="transmembrane region" description="Helical" evidence="2">
    <location>
        <begin position="39"/>
        <end position="60"/>
    </location>
</feature>